<feature type="binding site" evidence="11">
    <location>
        <begin position="274"/>
        <end position="275"/>
    </location>
    <ligand>
        <name>L-histidine</name>
        <dbReference type="ChEBI" id="CHEBI:57595"/>
    </ligand>
</feature>
<keyword evidence="14" id="KW-1185">Reference proteome</keyword>
<dbReference type="CDD" id="cd00773">
    <property type="entry name" value="HisRS-like_core"/>
    <property type="match status" value="1"/>
</dbReference>
<dbReference type="InterPro" id="IPR004517">
    <property type="entry name" value="HisZ"/>
</dbReference>
<evidence type="ECO:0000313" key="13">
    <source>
        <dbReference type="EMBL" id="AOM81962.1"/>
    </source>
</evidence>
<comment type="pathway">
    <text evidence="2 10">Amino-acid biosynthesis; L-histidine biosynthesis; L-histidine from 5-phospho-alpha-D-ribose 1-diphosphate: step 1/9.</text>
</comment>
<evidence type="ECO:0000256" key="3">
    <source>
        <dbReference type="ARBA" id="ARBA00005539"/>
    </source>
</evidence>
<dbReference type="GO" id="GO:0016757">
    <property type="term" value="F:glycosyltransferase activity"/>
    <property type="evidence" value="ECO:0007669"/>
    <property type="project" value="UniProtKB-KW"/>
</dbReference>
<evidence type="ECO:0000259" key="12">
    <source>
        <dbReference type="PROSITE" id="PS50862"/>
    </source>
</evidence>
<dbReference type="InterPro" id="IPR041715">
    <property type="entry name" value="HisRS-like_core"/>
</dbReference>
<feature type="domain" description="Aminoacyl-transfer RNA synthetases class-II family profile" evidence="12">
    <location>
        <begin position="23"/>
        <end position="324"/>
    </location>
</feature>
<dbReference type="InterPro" id="IPR045864">
    <property type="entry name" value="aa-tRNA-synth_II/BPL/LPL"/>
</dbReference>
<dbReference type="GO" id="GO:0006427">
    <property type="term" value="P:histidyl-tRNA aminoacylation"/>
    <property type="evidence" value="ECO:0007669"/>
    <property type="project" value="InterPro"/>
</dbReference>
<dbReference type="PATRIC" id="fig|632773.3.peg.613"/>
<dbReference type="Pfam" id="PF21996">
    <property type="entry name" value="HisZ-like"/>
    <property type="match status" value="1"/>
</dbReference>
<dbReference type="InterPro" id="IPR004516">
    <property type="entry name" value="HisRS/HisZ"/>
</dbReference>
<keyword evidence="6 10" id="KW-0963">Cytoplasm</keyword>
<evidence type="ECO:0000256" key="4">
    <source>
        <dbReference type="ARBA" id="ARBA00011496"/>
    </source>
</evidence>
<feature type="binding site" evidence="11">
    <location>
        <begin position="81"/>
        <end position="83"/>
    </location>
    <ligand>
        <name>L-histidine</name>
        <dbReference type="ChEBI" id="CHEBI:57595"/>
    </ligand>
</feature>
<comment type="function">
    <text evidence="9 10">Required for the first step of histidine biosynthesis. May allow the feedback regulation of ATP phosphoribosyltransferase activity by histidine.</text>
</comment>
<dbReference type="NCBIfam" id="NF008941">
    <property type="entry name" value="PRK12292.2-4"/>
    <property type="match status" value="1"/>
</dbReference>
<evidence type="ECO:0000256" key="7">
    <source>
        <dbReference type="ARBA" id="ARBA00022605"/>
    </source>
</evidence>
<comment type="miscellaneous">
    <text evidence="10">This function is generally fulfilled by the C-terminal part of HisG, which is missing in some bacteria such as this one.</text>
</comment>
<dbReference type="GO" id="GO:0004821">
    <property type="term" value="F:histidine-tRNA ligase activity"/>
    <property type="evidence" value="ECO:0007669"/>
    <property type="project" value="InterPro"/>
</dbReference>
<dbReference type="Gene3D" id="3.40.50.12590">
    <property type="match status" value="1"/>
</dbReference>
<dbReference type="PANTHER" id="PTHR43707">
    <property type="entry name" value="HISTIDYL-TRNA SYNTHETASE"/>
    <property type="match status" value="1"/>
</dbReference>
<dbReference type="PIRSF" id="PIRSF001549">
    <property type="entry name" value="His-tRNA_synth"/>
    <property type="match status" value="1"/>
</dbReference>
<dbReference type="Gene3D" id="3.30.930.10">
    <property type="entry name" value="Bira Bifunctional Protein, Domain 2"/>
    <property type="match status" value="1"/>
</dbReference>
<keyword evidence="8 10" id="KW-0368">Histidine biosynthesis</keyword>
<dbReference type="NCBIfam" id="TIGR00443">
    <property type="entry name" value="hisZ_biosyn_reg"/>
    <property type="match status" value="1"/>
</dbReference>
<dbReference type="OrthoDB" id="9800814at2"/>
<dbReference type="Proteomes" id="UP000094463">
    <property type="component" value="Chromosome"/>
</dbReference>
<comment type="subunit">
    <text evidence="4 10">Heteromultimer composed of HisG and HisZ subunits.</text>
</comment>
<organism evidence="13 14">
    <name type="scientific">Salisediminibacterium beveridgei</name>
    <dbReference type="NCBI Taxonomy" id="632773"/>
    <lineage>
        <taxon>Bacteria</taxon>
        <taxon>Bacillati</taxon>
        <taxon>Bacillota</taxon>
        <taxon>Bacilli</taxon>
        <taxon>Bacillales</taxon>
        <taxon>Bacillaceae</taxon>
        <taxon>Salisediminibacterium</taxon>
    </lineage>
</organism>
<dbReference type="STRING" id="632773.BBEV_0569"/>
<evidence type="ECO:0000256" key="6">
    <source>
        <dbReference type="ARBA" id="ARBA00022490"/>
    </source>
</evidence>
<dbReference type="InterPro" id="IPR053846">
    <property type="entry name" value="HisZ-C"/>
</dbReference>
<dbReference type="InterPro" id="IPR006195">
    <property type="entry name" value="aa-tRNA-synth_II"/>
</dbReference>
<dbReference type="PROSITE" id="PS50862">
    <property type="entry name" value="AA_TRNA_LIGASE_II"/>
    <property type="match status" value="1"/>
</dbReference>
<dbReference type="UniPathway" id="UPA00031">
    <property type="reaction ID" value="UER00006"/>
</dbReference>
<evidence type="ECO:0000256" key="5">
    <source>
        <dbReference type="ARBA" id="ARBA00020397"/>
    </source>
</evidence>
<evidence type="ECO:0000256" key="2">
    <source>
        <dbReference type="ARBA" id="ARBA00004667"/>
    </source>
</evidence>
<dbReference type="GO" id="GO:0005737">
    <property type="term" value="C:cytoplasm"/>
    <property type="evidence" value="ECO:0007669"/>
    <property type="project" value="UniProtKB-SubCell"/>
</dbReference>
<proteinExistence type="inferred from homology"/>
<feature type="binding site" evidence="11">
    <location>
        <position position="111"/>
    </location>
    <ligand>
        <name>L-histidine</name>
        <dbReference type="ChEBI" id="CHEBI:57595"/>
    </ligand>
</feature>
<comment type="subcellular location">
    <subcellularLocation>
        <location evidence="1 10">Cytoplasm</location>
    </subcellularLocation>
</comment>
<dbReference type="HAMAP" id="MF_00125">
    <property type="entry name" value="HisZ"/>
    <property type="match status" value="1"/>
</dbReference>
<evidence type="ECO:0000313" key="14">
    <source>
        <dbReference type="Proteomes" id="UP000094463"/>
    </source>
</evidence>
<dbReference type="EMBL" id="CP012502">
    <property type="protein sequence ID" value="AOM81962.1"/>
    <property type="molecule type" value="Genomic_DNA"/>
</dbReference>
<accession>A0A1D7QSI6</accession>
<dbReference type="GO" id="GO:0000105">
    <property type="term" value="P:L-histidine biosynthetic process"/>
    <property type="evidence" value="ECO:0007669"/>
    <property type="project" value="UniProtKB-UniRule"/>
</dbReference>
<keyword evidence="7 10" id="KW-0028">Amino-acid biosynthesis</keyword>
<reference evidence="13 14" key="1">
    <citation type="submission" date="2015-08" db="EMBL/GenBank/DDBJ databases">
        <title>The complete genome sequence of Bacillus beveridgei MLTeJB.</title>
        <authorList>
            <person name="Hanson T.E."/>
            <person name="Mesa C."/>
            <person name="Basesman S.M."/>
            <person name="Oremland R.S."/>
        </authorList>
    </citation>
    <scope>NUCLEOTIDE SEQUENCE [LARGE SCALE GENOMIC DNA]</scope>
    <source>
        <strain evidence="13 14">MLTeJB</strain>
    </source>
</reference>
<evidence type="ECO:0000256" key="10">
    <source>
        <dbReference type="HAMAP-Rule" id="MF_00125"/>
    </source>
</evidence>
<evidence type="ECO:0000256" key="1">
    <source>
        <dbReference type="ARBA" id="ARBA00004496"/>
    </source>
</evidence>
<dbReference type="AlphaFoldDB" id="A0A1D7QSI6"/>
<dbReference type="Pfam" id="PF13393">
    <property type="entry name" value="tRNA-synt_His"/>
    <property type="match status" value="1"/>
</dbReference>
<keyword evidence="13" id="KW-0328">Glycosyltransferase</keyword>
<sequence>MSKLFMFEKPLGMRDTLPELHDMKARVRGAIAEEVTKWGYERIATPTLEFYETVGQSSAILDQQLFKLLDQEGNTLVLRPDMTAPIARIAASTLKESQRPLRLTYDAPVFRAQQREGGRPAEFEQIGSELIGDATSSGDAEIIALMTSSMKEAGLEAYQVAVGHIGFVNALLEEVLGHPERTAVFRRYLYEKNYVGFRKAVEELSLSSIDKKRLTALLRLKGDASVIQEAKKLVASKEGIAALKQLEELVAILEQYELMDQTILDLNLVMHMSYYTGVVFEAYSRGLGSPVGSGGRYDQLLGQFDHAEPATGFGLRLDKLTEALGKSTTAGTKDLCLVYSANRRKEALGAAEKARNEGRNVVMQDVSGVRDVDRFTGEFQEVVYFIGSNGNGGAR</sequence>
<dbReference type="RefSeq" id="WP_069364090.1">
    <property type="nucleotide sequence ID" value="NZ_CP012502.1"/>
</dbReference>
<keyword evidence="13" id="KW-0808">Transferase</keyword>
<gene>
    <name evidence="10 13" type="primary">hisZ</name>
    <name evidence="13" type="ORF">BBEV_0569</name>
</gene>
<evidence type="ECO:0000256" key="9">
    <source>
        <dbReference type="ARBA" id="ARBA00025246"/>
    </source>
</evidence>
<comment type="similarity">
    <text evidence="3 10">Belongs to the class-II aminoacyl-tRNA synthetase family. HisZ subfamily.</text>
</comment>
<feature type="binding site" evidence="11">
    <location>
        <position position="125"/>
    </location>
    <ligand>
        <name>L-histidine</name>
        <dbReference type="ChEBI" id="CHEBI:57595"/>
    </ligand>
</feature>
<feature type="binding site" evidence="11">
    <location>
        <position position="129"/>
    </location>
    <ligand>
        <name>L-histidine</name>
        <dbReference type="ChEBI" id="CHEBI:57595"/>
    </ligand>
</feature>
<dbReference type="GO" id="GO:0140096">
    <property type="term" value="F:catalytic activity, acting on a protein"/>
    <property type="evidence" value="ECO:0007669"/>
    <property type="project" value="UniProtKB-ARBA"/>
</dbReference>
<evidence type="ECO:0000256" key="8">
    <source>
        <dbReference type="ARBA" id="ARBA00023102"/>
    </source>
</evidence>
<name>A0A1D7QSI6_9BACI</name>
<dbReference type="SUPFAM" id="SSF55681">
    <property type="entry name" value="Class II aaRS and biotin synthetases"/>
    <property type="match status" value="1"/>
</dbReference>
<dbReference type="PANTHER" id="PTHR43707:SF1">
    <property type="entry name" value="HISTIDINE--TRNA LIGASE, MITOCHONDRIAL-RELATED"/>
    <property type="match status" value="1"/>
</dbReference>
<protein>
    <recommendedName>
        <fullName evidence="5 10">ATP phosphoribosyltransferase regulatory subunit</fullName>
    </recommendedName>
</protein>
<dbReference type="KEGG" id="bbev:BBEV_0569"/>
<evidence type="ECO:0000256" key="11">
    <source>
        <dbReference type="PIRSR" id="PIRSR001549-1"/>
    </source>
</evidence>